<name>A0A645FLW0_9ZZZZ</name>
<proteinExistence type="predicted"/>
<sequence length="77" mass="9043">MVAKTERFDESVAAQHIGQALDQFFDLDLVAMELKPLFKENVHCNQTGEQNQPHHRPAVFHQVQKKHIRYLPGYFRL</sequence>
<dbReference type="EMBL" id="VSSQ01061284">
    <property type="protein sequence ID" value="MPN14646.1"/>
    <property type="molecule type" value="Genomic_DNA"/>
</dbReference>
<protein>
    <submittedName>
        <fullName evidence="1">Uncharacterized protein</fullName>
    </submittedName>
</protein>
<gene>
    <name evidence="1" type="ORF">SDC9_161973</name>
</gene>
<comment type="caution">
    <text evidence="1">The sequence shown here is derived from an EMBL/GenBank/DDBJ whole genome shotgun (WGS) entry which is preliminary data.</text>
</comment>
<organism evidence="1">
    <name type="scientific">bioreactor metagenome</name>
    <dbReference type="NCBI Taxonomy" id="1076179"/>
    <lineage>
        <taxon>unclassified sequences</taxon>
        <taxon>metagenomes</taxon>
        <taxon>ecological metagenomes</taxon>
    </lineage>
</organism>
<evidence type="ECO:0000313" key="1">
    <source>
        <dbReference type="EMBL" id="MPN14646.1"/>
    </source>
</evidence>
<dbReference type="AlphaFoldDB" id="A0A645FLW0"/>
<reference evidence="1" key="1">
    <citation type="submission" date="2019-08" db="EMBL/GenBank/DDBJ databases">
        <authorList>
            <person name="Kucharzyk K."/>
            <person name="Murdoch R.W."/>
            <person name="Higgins S."/>
            <person name="Loffler F."/>
        </authorList>
    </citation>
    <scope>NUCLEOTIDE SEQUENCE</scope>
</reference>
<accession>A0A645FLW0</accession>